<dbReference type="EMBL" id="BAABXL010000001">
    <property type="protein sequence ID" value="GAA6268088.1"/>
    <property type="molecule type" value="Genomic_DNA"/>
</dbReference>
<evidence type="ECO:0000256" key="2">
    <source>
        <dbReference type="SAM" id="Phobius"/>
    </source>
</evidence>
<dbReference type="PANTHER" id="PTHR36838:SF3">
    <property type="entry name" value="TRANSPORTER AUXIN EFFLUX CARRIER EC FAMILY"/>
    <property type="match status" value="1"/>
</dbReference>
<evidence type="ECO:0000256" key="1">
    <source>
        <dbReference type="ARBA" id="ARBA00022448"/>
    </source>
</evidence>
<keyword evidence="2" id="KW-0472">Membrane</keyword>
<accession>A0ABQ0AVP0</accession>
<keyword evidence="1" id="KW-0813">Transport</keyword>
<evidence type="ECO:0000313" key="4">
    <source>
        <dbReference type="Proteomes" id="UP001600894"/>
    </source>
</evidence>
<feature type="transmembrane region" description="Helical" evidence="2">
    <location>
        <begin position="276"/>
        <end position="301"/>
    </location>
</feature>
<name>A0ABQ0AVP0_9FIRM</name>
<reference evidence="3 4" key="1">
    <citation type="submission" date="2024-04" db="EMBL/GenBank/DDBJ databases">
        <title>Defined microbial consortia suppress multidrug-resistant proinflammatory Enterobacteriaceae via ecological control.</title>
        <authorList>
            <person name="Furuichi M."/>
            <person name="Kawaguchi T."/>
            <person name="Pust M."/>
            <person name="Yasuma K."/>
            <person name="Plichta D."/>
            <person name="Hasegawa N."/>
            <person name="Ohya T."/>
            <person name="Bhattarai S."/>
            <person name="Sasajima S."/>
            <person name="Aoto Y."/>
            <person name="Tuganbaev T."/>
            <person name="Yaginuma M."/>
            <person name="Ueda M."/>
            <person name="Okahashi N."/>
            <person name="Amafuji K."/>
            <person name="Kiridooshi Y."/>
            <person name="Sugita K."/>
            <person name="Strazar M."/>
            <person name="Skelly A."/>
            <person name="Suda W."/>
            <person name="Hattori M."/>
            <person name="Nakamoto N."/>
            <person name="Caballero S."/>
            <person name="Norman J."/>
            <person name="Olle B."/>
            <person name="Tanoue T."/>
            <person name="Arita M."/>
            <person name="Bucci V."/>
            <person name="Atarashi K."/>
            <person name="Xavier R."/>
            <person name="Honda K."/>
        </authorList>
    </citation>
    <scope>NUCLEOTIDE SEQUENCE [LARGE SCALE GENOMIC DNA]</scope>
    <source>
        <strain evidence="4">f13</strain>
    </source>
</reference>
<feature type="transmembrane region" description="Helical" evidence="2">
    <location>
        <begin position="34"/>
        <end position="53"/>
    </location>
</feature>
<feature type="transmembrane region" description="Helical" evidence="2">
    <location>
        <begin position="59"/>
        <end position="83"/>
    </location>
</feature>
<protein>
    <submittedName>
        <fullName evidence="3">Permease</fullName>
    </submittedName>
</protein>
<feature type="transmembrane region" description="Helical" evidence="2">
    <location>
        <begin position="221"/>
        <end position="243"/>
    </location>
</feature>
<gene>
    <name evidence="3" type="ORF">F130042H8_11480</name>
</gene>
<comment type="caution">
    <text evidence="3">The sequence shown here is derived from an EMBL/GenBank/DDBJ whole genome shotgun (WGS) entry which is preliminary data.</text>
</comment>
<keyword evidence="2" id="KW-1133">Transmembrane helix</keyword>
<organism evidence="3 4">
    <name type="scientific">Enterocloster alcoholdehydrogenati</name>
    <dbReference type="NCBI Taxonomy" id="2547410"/>
    <lineage>
        <taxon>Bacteria</taxon>
        <taxon>Bacillati</taxon>
        <taxon>Bacillota</taxon>
        <taxon>Clostridia</taxon>
        <taxon>Lachnospirales</taxon>
        <taxon>Lachnospiraceae</taxon>
        <taxon>Enterocloster</taxon>
    </lineage>
</organism>
<keyword evidence="4" id="KW-1185">Reference proteome</keyword>
<evidence type="ECO:0000313" key="3">
    <source>
        <dbReference type="EMBL" id="GAA6268088.1"/>
    </source>
</evidence>
<dbReference type="PANTHER" id="PTHR36838">
    <property type="entry name" value="AUXIN EFFLUX CARRIER FAMILY PROTEIN"/>
    <property type="match status" value="1"/>
</dbReference>
<dbReference type="Proteomes" id="UP001600894">
    <property type="component" value="Unassembled WGS sequence"/>
</dbReference>
<proteinExistence type="predicted"/>
<feature type="transmembrane region" description="Helical" evidence="2">
    <location>
        <begin position="160"/>
        <end position="180"/>
    </location>
</feature>
<feature type="transmembrane region" description="Helical" evidence="2">
    <location>
        <begin position="6"/>
        <end position="22"/>
    </location>
</feature>
<feature type="transmembrane region" description="Helical" evidence="2">
    <location>
        <begin position="186"/>
        <end position="209"/>
    </location>
</feature>
<dbReference type="RefSeq" id="WP_390469437.1">
    <property type="nucleotide sequence ID" value="NZ_BAABXL010000001.1"/>
</dbReference>
<keyword evidence="2" id="KW-0812">Transmembrane</keyword>
<sequence length="302" mass="31858">MAEILMKAAAFVAIILMGYLLRKKGFFKEEDFHVLSKIVLKITLPAAIVANFSGAQVEASLLILSLLGLGGGVIMMGGGWLAAGKNREEKSFFILNSSGYNIGNFTMPFAQSFLGPAGVITTSFFDTGNSFICLGGAYSVAQMVKNGEGKISLIPILKTLIRSVPFDAYVLMTVLSLLHLTLPAPVITFSGVISGANAFMAMLMMGVGFKISGDTSQKGKIVKILALRYSISIAIAAALYFFMPLPLEYRQALAILPLSPIASAAPASTADMKSDFGLASAVNSISIVISIVLITAVLLVVL</sequence>